<accession>A0A432D2L2</accession>
<dbReference type="Pfam" id="PF03412">
    <property type="entry name" value="Peptidase_C39"/>
    <property type="match status" value="1"/>
</dbReference>
<keyword evidence="4" id="KW-1185">Reference proteome</keyword>
<gene>
    <name evidence="3" type="ORF">EJ063_05235</name>
</gene>
<evidence type="ECO:0000256" key="1">
    <source>
        <dbReference type="SAM" id="SignalP"/>
    </source>
</evidence>
<proteinExistence type="predicted"/>
<dbReference type="GO" id="GO:0016020">
    <property type="term" value="C:membrane"/>
    <property type="evidence" value="ECO:0007669"/>
    <property type="project" value="InterPro"/>
</dbReference>
<dbReference type="OrthoDB" id="13401at2"/>
<dbReference type="CDD" id="cd02423">
    <property type="entry name" value="Peptidase_C39G"/>
    <property type="match status" value="1"/>
</dbReference>
<dbReference type="Proteomes" id="UP000268973">
    <property type="component" value="Unassembled WGS sequence"/>
</dbReference>
<feature type="chain" id="PRO_5019443809" evidence="1">
    <location>
        <begin position="19"/>
        <end position="229"/>
    </location>
</feature>
<dbReference type="EMBL" id="RXZH01000001">
    <property type="protein sequence ID" value="RTZ18191.1"/>
    <property type="molecule type" value="Genomic_DNA"/>
</dbReference>
<dbReference type="AlphaFoldDB" id="A0A432D2L2"/>
<evidence type="ECO:0000313" key="3">
    <source>
        <dbReference type="EMBL" id="RTZ18191.1"/>
    </source>
</evidence>
<evidence type="ECO:0000259" key="2">
    <source>
        <dbReference type="PROSITE" id="PS50990"/>
    </source>
</evidence>
<feature type="signal peptide" evidence="1">
    <location>
        <begin position="1"/>
        <end position="18"/>
    </location>
</feature>
<protein>
    <submittedName>
        <fullName evidence="3">Peptidase C39</fullName>
    </submittedName>
</protein>
<dbReference type="Gene3D" id="3.90.70.10">
    <property type="entry name" value="Cysteine proteinases"/>
    <property type="match status" value="1"/>
</dbReference>
<dbReference type="GO" id="GO:0006508">
    <property type="term" value="P:proteolysis"/>
    <property type="evidence" value="ECO:0007669"/>
    <property type="project" value="InterPro"/>
</dbReference>
<feature type="domain" description="Peptidase C39" evidence="2">
    <location>
        <begin position="51"/>
        <end position="183"/>
    </location>
</feature>
<evidence type="ECO:0000313" key="4">
    <source>
        <dbReference type="Proteomes" id="UP000268973"/>
    </source>
</evidence>
<name>A0A432D2L2_9VIBR</name>
<sequence length="229" mass="24971">MKFCLLIAGFCISTLTHAATVHLDGLVPGVGSMQKEVVSIKERKFLNIVRQQTDFSCGAASLATLLRYGYNIDTDEQKVMNGMFQVSDANAARKLGFSMLDIKNYVEQGLGMRVQGYNIPADKLSALPIPTIVLLDIKGYRHFVVLKRADKNGNVYIADPALGNLTMSIEQFTQGWQGVVLAVVGQGYDQSSPLAIPSPPLTVRSLDDQFAPVTAFNLLDFGFSASELF</sequence>
<reference evidence="3 4" key="1">
    <citation type="submission" date="2018-12" db="EMBL/GenBank/DDBJ databases">
        <title>Vibrio sp. isolated from China Sea.</title>
        <authorList>
            <person name="Li Y."/>
        </authorList>
    </citation>
    <scope>NUCLEOTIDE SEQUENCE [LARGE SCALE GENOMIC DNA]</scope>
    <source>
        <strain evidence="3 4">BEI207</strain>
    </source>
</reference>
<dbReference type="InterPro" id="IPR005074">
    <property type="entry name" value="Peptidase_C39"/>
</dbReference>
<dbReference type="GO" id="GO:0005524">
    <property type="term" value="F:ATP binding"/>
    <property type="evidence" value="ECO:0007669"/>
    <property type="project" value="InterPro"/>
</dbReference>
<organism evidence="3 4">
    <name type="scientific">Vibrio aquaticus</name>
    <dbReference type="NCBI Taxonomy" id="2496559"/>
    <lineage>
        <taxon>Bacteria</taxon>
        <taxon>Pseudomonadati</taxon>
        <taxon>Pseudomonadota</taxon>
        <taxon>Gammaproteobacteria</taxon>
        <taxon>Vibrionales</taxon>
        <taxon>Vibrionaceae</taxon>
        <taxon>Vibrio</taxon>
    </lineage>
</organism>
<keyword evidence="1" id="KW-0732">Signal</keyword>
<dbReference type="RefSeq" id="WP_126572937.1">
    <property type="nucleotide sequence ID" value="NZ_RXZH01000001.1"/>
</dbReference>
<comment type="caution">
    <text evidence="3">The sequence shown here is derived from an EMBL/GenBank/DDBJ whole genome shotgun (WGS) entry which is preliminary data.</text>
</comment>
<dbReference type="PROSITE" id="PS50990">
    <property type="entry name" value="PEPTIDASE_C39"/>
    <property type="match status" value="1"/>
</dbReference>
<dbReference type="GO" id="GO:0008233">
    <property type="term" value="F:peptidase activity"/>
    <property type="evidence" value="ECO:0007669"/>
    <property type="project" value="InterPro"/>
</dbReference>